<gene>
    <name evidence="1" type="ORF">BU097_08085</name>
</gene>
<dbReference type="Proteomes" id="UP000285567">
    <property type="component" value="Unassembled WGS sequence"/>
</dbReference>
<organism evidence="1 2">
    <name type="scientific">Staphylococcus xylosus</name>
    <dbReference type="NCBI Taxonomy" id="1288"/>
    <lineage>
        <taxon>Bacteria</taxon>
        <taxon>Bacillati</taxon>
        <taxon>Bacillota</taxon>
        <taxon>Bacilli</taxon>
        <taxon>Bacillales</taxon>
        <taxon>Staphylococcaceae</taxon>
        <taxon>Staphylococcus</taxon>
    </lineage>
</organism>
<comment type="caution">
    <text evidence="1">The sequence shown here is derived from an EMBL/GenBank/DDBJ whole genome shotgun (WGS) entry which is preliminary data.</text>
</comment>
<keyword evidence="2" id="KW-1185">Reference proteome</keyword>
<evidence type="ECO:0000313" key="1">
    <source>
        <dbReference type="EMBL" id="RIN10562.1"/>
    </source>
</evidence>
<sequence length="146" mass="17062">MQYTQYLPGTWHIIASTFKMWTSGKKTNPSITYSIIQSHPLRIHDEVTYQTRNKSKSIVGYDTLDDDQFNWRGKGILRLFSSKWGIIYIDDEVLIINFSATLATPSGMDILLRNKQNVDSYKSQILNHPEKFNLNTKTIQKFKWLL</sequence>
<accession>A0A418IN39</accession>
<dbReference type="RefSeq" id="WP_017723382.1">
    <property type="nucleotide sequence ID" value="NZ_PZES01000024.1"/>
</dbReference>
<evidence type="ECO:0000313" key="2">
    <source>
        <dbReference type="Proteomes" id="UP000285567"/>
    </source>
</evidence>
<dbReference type="SUPFAM" id="SSF50814">
    <property type="entry name" value="Lipocalins"/>
    <property type="match status" value="1"/>
</dbReference>
<name>A0A418IN39_STAXY</name>
<dbReference type="AlphaFoldDB" id="A0A418IN39"/>
<protein>
    <recommendedName>
        <fullName evidence="3">Lipocalin-like domain-containing protein</fullName>
    </recommendedName>
</protein>
<proteinExistence type="predicted"/>
<reference evidence="1 2" key="1">
    <citation type="journal article" date="2016" name="Front. Microbiol.">
        <title>Comprehensive Phylogenetic Analysis of Bovine Non-aureus Staphylococci Species Based on Whole-Genome Sequencing.</title>
        <authorList>
            <person name="Naushad S."/>
            <person name="Barkema H.W."/>
            <person name="Luby C."/>
            <person name="Condas L.A."/>
            <person name="Nobrega D.B."/>
            <person name="Carson D.A."/>
            <person name="De Buck J."/>
        </authorList>
    </citation>
    <scope>NUCLEOTIDE SEQUENCE [LARGE SCALE GENOMIC DNA]</scope>
    <source>
        <strain evidence="1 2">SNUC 102</strain>
    </source>
</reference>
<dbReference type="Gene3D" id="2.40.128.20">
    <property type="match status" value="1"/>
</dbReference>
<evidence type="ECO:0008006" key="3">
    <source>
        <dbReference type="Google" id="ProtNLM"/>
    </source>
</evidence>
<dbReference type="EMBL" id="QXUL01000036">
    <property type="protein sequence ID" value="RIN10562.1"/>
    <property type="molecule type" value="Genomic_DNA"/>
</dbReference>
<dbReference type="OrthoDB" id="951812at2"/>
<dbReference type="InterPro" id="IPR012674">
    <property type="entry name" value="Calycin"/>
</dbReference>